<dbReference type="PANTHER" id="PTHR46093">
    <property type="entry name" value="ACYL-COA-BINDING DOMAIN-CONTAINING PROTEIN 5"/>
    <property type="match status" value="1"/>
</dbReference>
<dbReference type="InterPro" id="IPR015915">
    <property type="entry name" value="Kelch-typ_b-propeller"/>
</dbReference>
<keyword evidence="3" id="KW-0472">Membrane</keyword>
<reference evidence="4" key="1">
    <citation type="submission" date="2022-08" db="EMBL/GenBank/DDBJ databases">
        <authorList>
            <person name="Kallberg Y."/>
            <person name="Tangrot J."/>
            <person name="Rosling A."/>
        </authorList>
    </citation>
    <scope>NUCLEOTIDE SEQUENCE</scope>
    <source>
        <strain evidence="4">Wild A</strain>
    </source>
</reference>
<proteinExistence type="predicted"/>
<evidence type="ECO:0000313" key="5">
    <source>
        <dbReference type="Proteomes" id="UP001153678"/>
    </source>
</evidence>
<organism evidence="4 5">
    <name type="scientific">Funneliformis geosporum</name>
    <dbReference type="NCBI Taxonomy" id="1117311"/>
    <lineage>
        <taxon>Eukaryota</taxon>
        <taxon>Fungi</taxon>
        <taxon>Fungi incertae sedis</taxon>
        <taxon>Mucoromycota</taxon>
        <taxon>Glomeromycotina</taxon>
        <taxon>Glomeromycetes</taxon>
        <taxon>Glomerales</taxon>
        <taxon>Glomeraceae</taxon>
        <taxon>Funneliformis</taxon>
    </lineage>
</organism>
<dbReference type="Gene3D" id="2.120.10.80">
    <property type="entry name" value="Kelch-type beta propeller"/>
    <property type="match status" value="1"/>
</dbReference>
<name>A0A9W4X441_9GLOM</name>
<accession>A0A9W4X441</accession>
<gene>
    <name evidence="4" type="ORF">FWILDA_LOCUS11902</name>
</gene>
<feature type="non-terminal residue" evidence="4">
    <location>
        <position position="347"/>
    </location>
</feature>
<keyword evidence="1" id="KW-0880">Kelch repeat</keyword>
<feature type="transmembrane region" description="Helical" evidence="3">
    <location>
        <begin position="291"/>
        <end position="313"/>
    </location>
</feature>
<comment type="caution">
    <text evidence="4">The sequence shown here is derived from an EMBL/GenBank/DDBJ whole genome shotgun (WGS) entry which is preliminary data.</text>
</comment>
<dbReference type="EMBL" id="CAMKVN010003578">
    <property type="protein sequence ID" value="CAI2185088.1"/>
    <property type="molecule type" value="Genomic_DNA"/>
</dbReference>
<dbReference type="PANTHER" id="PTHR46093:SF18">
    <property type="entry name" value="FIBRONECTIN TYPE-III DOMAIN-CONTAINING PROTEIN"/>
    <property type="match status" value="1"/>
</dbReference>
<sequence length="347" mass="38244">ILVAPQNFKGAFLITFPKTVQDQKTDLLSLTILGSFTPEGRLSHYSVLVGNKLYFFGGYVDNAKSCTNQVFYLDLSQSFNLAVPPWVSLTQNAGIPFKSCWGTALLNDKEQSIYLFGGIMINDLNQDDFISNVHSFNLNSLSWSVPNIEGTPPERRTNIHGVIDNTGKIYIFGGSSLGSQTIIRYNDMVILNTAELSWVINPASKPAQNSYTATLLTNGVIVYIGGIGSLEGIATIVDIKNINLFDTKSLTWSVKIATASNIIQNRYLHTAVLVVTNNSNNANNELVTMKIIIASIGGTVGSVIIIACGFLFYRWNRNRNEQPEFINGEQHNLPGSIVENNYNRYIA</sequence>
<keyword evidence="2" id="KW-0677">Repeat</keyword>
<dbReference type="AlphaFoldDB" id="A0A9W4X441"/>
<dbReference type="Proteomes" id="UP001153678">
    <property type="component" value="Unassembled WGS sequence"/>
</dbReference>
<evidence type="ECO:0000256" key="3">
    <source>
        <dbReference type="SAM" id="Phobius"/>
    </source>
</evidence>
<dbReference type="SUPFAM" id="SSF117281">
    <property type="entry name" value="Kelch motif"/>
    <property type="match status" value="1"/>
</dbReference>
<keyword evidence="3" id="KW-0812">Transmembrane</keyword>
<keyword evidence="5" id="KW-1185">Reference proteome</keyword>
<evidence type="ECO:0000313" key="4">
    <source>
        <dbReference type="EMBL" id="CAI2185088.1"/>
    </source>
</evidence>
<dbReference type="OrthoDB" id="432528at2759"/>
<dbReference type="Pfam" id="PF24681">
    <property type="entry name" value="Kelch_KLHDC2_KLHL20_DRC7"/>
    <property type="match status" value="1"/>
</dbReference>
<protein>
    <submittedName>
        <fullName evidence="4">4878_t:CDS:1</fullName>
    </submittedName>
</protein>
<evidence type="ECO:0000256" key="1">
    <source>
        <dbReference type="ARBA" id="ARBA00022441"/>
    </source>
</evidence>
<keyword evidence="3" id="KW-1133">Transmembrane helix</keyword>
<evidence type="ECO:0000256" key="2">
    <source>
        <dbReference type="ARBA" id="ARBA00022737"/>
    </source>
</evidence>